<dbReference type="InterPro" id="IPR010611">
    <property type="entry name" value="3D_dom"/>
</dbReference>
<accession>A0ABS6EQU3</accession>
<dbReference type="CDD" id="cd14667">
    <property type="entry name" value="3D_containing_proteins"/>
    <property type="match status" value="1"/>
</dbReference>
<sequence>MFQKLKRNLIVAATGIFVTASLTAGAFAASATATTHVNMRAGAGNSYRVVSVVAKGQTVTTNGKSGNWTKVTAGGKTGYVHSKYLTSGSASTGTTASTSTTTNTASTTVYATSAVNVRSGPSTSYKVITSMSKGQIATKTGVSGNWAKISVNGKTGYVSSKYLTTSKPSTSQPTTSQPSNSGSKQLVGNFKLTFYAGDSTTASGRTPRVNHTIAADTSVLPMYTKVYIEGWGTYTVEDRGGAIKGKRIDIFVANNSIARKNGVKYANVYIVK</sequence>
<feature type="signal peptide" evidence="2">
    <location>
        <begin position="1"/>
        <end position="28"/>
    </location>
</feature>
<keyword evidence="2" id="KW-0732">Signal</keyword>
<keyword evidence="5" id="KW-1185">Reference proteome</keyword>
<dbReference type="PROSITE" id="PS51781">
    <property type="entry name" value="SH3B"/>
    <property type="match status" value="2"/>
</dbReference>
<protein>
    <submittedName>
        <fullName evidence="4">SH3 domain-containing protein</fullName>
    </submittedName>
</protein>
<gene>
    <name evidence="4" type="ORF">KQI75_05430</name>
</gene>
<feature type="chain" id="PRO_5045836438" evidence="2">
    <location>
        <begin position="29"/>
        <end position="272"/>
    </location>
</feature>
<feature type="compositionally biased region" description="Low complexity" evidence="1">
    <location>
        <begin position="164"/>
        <end position="179"/>
    </location>
</feature>
<evidence type="ECO:0000256" key="2">
    <source>
        <dbReference type="SAM" id="SignalP"/>
    </source>
</evidence>
<comment type="caution">
    <text evidence="4">The sequence shown here is derived from an EMBL/GenBank/DDBJ whole genome shotgun (WGS) entry which is preliminary data.</text>
</comment>
<feature type="region of interest" description="Disordered" evidence="1">
    <location>
        <begin position="164"/>
        <end position="185"/>
    </location>
</feature>
<dbReference type="Pfam" id="PF06725">
    <property type="entry name" value="3D"/>
    <property type="match status" value="1"/>
</dbReference>
<reference evidence="4 5" key="1">
    <citation type="submission" date="2021-06" db="EMBL/GenBank/DDBJ databases">
        <authorList>
            <person name="Sun Q."/>
            <person name="Li D."/>
        </authorList>
    </citation>
    <scope>NUCLEOTIDE SEQUENCE [LARGE SCALE GENOMIC DNA]</scope>
    <source>
        <strain evidence="4 5">MSJd-7</strain>
    </source>
</reference>
<evidence type="ECO:0000256" key="1">
    <source>
        <dbReference type="SAM" id="MobiDB-lite"/>
    </source>
</evidence>
<evidence type="ECO:0000313" key="5">
    <source>
        <dbReference type="Proteomes" id="UP000783588"/>
    </source>
</evidence>
<feature type="domain" description="SH3b" evidence="3">
    <location>
        <begin position="28"/>
        <end position="89"/>
    </location>
</feature>
<name>A0ABS6EQU3_9FIRM</name>
<dbReference type="Proteomes" id="UP000783588">
    <property type="component" value="Unassembled WGS sequence"/>
</dbReference>
<dbReference type="EMBL" id="JAHLQI010000002">
    <property type="protein sequence ID" value="MBU5490064.1"/>
    <property type="molecule type" value="Genomic_DNA"/>
</dbReference>
<dbReference type="InterPro" id="IPR052354">
    <property type="entry name" value="Cell_Wall_Dynamics_Protein"/>
</dbReference>
<dbReference type="Pfam" id="PF08239">
    <property type="entry name" value="SH3_3"/>
    <property type="match status" value="2"/>
</dbReference>
<dbReference type="RefSeq" id="WP_216469711.1">
    <property type="nucleotide sequence ID" value="NZ_JAHLQI010000002.1"/>
</dbReference>
<feature type="domain" description="SH3b" evidence="3">
    <location>
        <begin position="104"/>
        <end position="167"/>
    </location>
</feature>
<dbReference type="PANTHER" id="PTHR34408:SF1">
    <property type="entry name" value="GLYCOSYL HYDROLASE FAMILY 19 DOMAIN-CONTAINING PROTEIN HI_1415"/>
    <property type="match status" value="1"/>
</dbReference>
<dbReference type="InterPro" id="IPR059180">
    <property type="entry name" value="3D_YorM"/>
</dbReference>
<organism evidence="4 5">
    <name type="scientific">Butyricicoccus intestinisimiae</name>
    <dbReference type="NCBI Taxonomy" id="2841509"/>
    <lineage>
        <taxon>Bacteria</taxon>
        <taxon>Bacillati</taxon>
        <taxon>Bacillota</taxon>
        <taxon>Clostridia</taxon>
        <taxon>Eubacteriales</taxon>
        <taxon>Butyricicoccaceae</taxon>
        <taxon>Butyricicoccus</taxon>
    </lineage>
</organism>
<dbReference type="InterPro" id="IPR003646">
    <property type="entry name" value="SH3-like_bac-type"/>
</dbReference>
<dbReference type="SMART" id="SM00287">
    <property type="entry name" value="SH3b"/>
    <property type="match status" value="2"/>
</dbReference>
<evidence type="ECO:0000313" key="4">
    <source>
        <dbReference type="EMBL" id="MBU5490064.1"/>
    </source>
</evidence>
<dbReference type="PANTHER" id="PTHR34408">
    <property type="entry name" value="FAMILY PROTEIN, PUTATIVE-RELATED"/>
    <property type="match status" value="1"/>
</dbReference>
<proteinExistence type="predicted"/>
<evidence type="ECO:0000259" key="3">
    <source>
        <dbReference type="PROSITE" id="PS51781"/>
    </source>
</evidence>